<dbReference type="PATRIC" id="fig|1348663.4.peg.1415"/>
<protein>
    <submittedName>
        <fullName evidence="2">Beta-lactamase class C</fullName>
    </submittedName>
</protein>
<dbReference type="EMBL" id="JNBY01000054">
    <property type="protein sequence ID" value="KDN86740.1"/>
    <property type="molecule type" value="Genomic_DNA"/>
</dbReference>
<dbReference type="InterPro" id="IPR001466">
    <property type="entry name" value="Beta-lactam-related"/>
</dbReference>
<evidence type="ECO:0000313" key="3">
    <source>
        <dbReference type="Proteomes" id="UP000027178"/>
    </source>
</evidence>
<dbReference type="SUPFAM" id="SSF56601">
    <property type="entry name" value="beta-lactamase/transpeptidase-like"/>
    <property type="match status" value="1"/>
</dbReference>
<dbReference type="RefSeq" id="WP_035860230.1">
    <property type="nucleotide sequence ID" value="NZ_KK853997.1"/>
</dbReference>
<dbReference type="Gene3D" id="3.40.710.10">
    <property type="entry name" value="DD-peptidase/beta-lactamase superfamily"/>
    <property type="match status" value="1"/>
</dbReference>
<gene>
    <name evidence="2" type="ORF">KCH_14740</name>
</gene>
<evidence type="ECO:0000259" key="1">
    <source>
        <dbReference type="Pfam" id="PF00144"/>
    </source>
</evidence>
<dbReference type="PANTHER" id="PTHR43319:SF3">
    <property type="entry name" value="BETA-LACTAMASE-RELATED DOMAIN-CONTAINING PROTEIN"/>
    <property type="match status" value="1"/>
</dbReference>
<feature type="domain" description="Beta-lactamase-related" evidence="1">
    <location>
        <begin position="25"/>
        <end position="364"/>
    </location>
</feature>
<dbReference type="Proteomes" id="UP000027178">
    <property type="component" value="Unassembled WGS sequence"/>
</dbReference>
<organism evidence="2 3">
    <name type="scientific">Kitasatospora cheerisanensis KCTC 2395</name>
    <dbReference type="NCBI Taxonomy" id="1348663"/>
    <lineage>
        <taxon>Bacteria</taxon>
        <taxon>Bacillati</taxon>
        <taxon>Actinomycetota</taxon>
        <taxon>Actinomycetes</taxon>
        <taxon>Kitasatosporales</taxon>
        <taxon>Streptomycetaceae</taxon>
        <taxon>Kitasatospora</taxon>
    </lineage>
</organism>
<dbReference type="InterPro" id="IPR012338">
    <property type="entry name" value="Beta-lactam/transpept-like"/>
</dbReference>
<evidence type="ECO:0000313" key="2">
    <source>
        <dbReference type="EMBL" id="KDN86740.1"/>
    </source>
</evidence>
<dbReference type="eggNOG" id="COG1680">
    <property type="taxonomic scope" value="Bacteria"/>
</dbReference>
<dbReference type="PANTHER" id="PTHR43319">
    <property type="entry name" value="BETA-LACTAMASE-RELATED"/>
    <property type="match status" value="1"/>
</dbReference>
<sequence length="388" mass="41163">MANRDDAVQGSVAAGFEGVREAFAAVAAERADSPEAQLVVHVGGRRVVDLWAGPGTDADTLMSLFSITKGAAHLVTALLVQDGVLDLDREVASYWPEFGAHGKDRLTLRELLAHRSGVVGVDGGFTDEELADDRAIAARLAGQRPFWEPGTAYGYHAFVIGALTGEVVRRVTGRTVQETYEERIRAPYGLDFYLGLPEELEPRRAETLPLRPTPEEAERLAARKSDAPDSIVGVAANRNAPVATDLLALSNTRLVRALGSASSGGVGSARGVAGMYAAAIGELDGRAPLLKPETVTEFARPQYRGTDLVTGNEDVFGLGFEELSGLYRPLGPDAFGHSGATGSLALADPGAGLAYAYTRRRFGLPSRYGAGPENHRLLEAIYRAVHGS</sequence>
<dbReference type="InterPro" id="IPR052907">
    <property type="entry name" value="Beta-lactamase/esterase"/>
</dbReference>
<name>A0A066Z9C5_9ACTN</name>
<dbReference type="OrthoDB" id="3422781at2"/>
<dbReference type="HOGENOM" id="CLU_035614_3_0_11"/>
<dbReference type="Pfam" id="PF00144">
    <property type="entry name" value="Beta-lactamase"/>
    <property type="match status" value="1"/>
</dbReference>
<comment type="caution">
    <text evidence="2">The sequence shown here is derived from an EMBL/GenBank/DDBJ whole genome shotgun (WGS) entry which is preliminary data.</text>
</comment>
<reference evidence="2 3" key="1">
    <citation type="submission" date="2014-05" db="EMBL/GenBank/DDBJ databases">
        <title>Draft Genome Sequence of Kitasatospora cheerisanensis KCTC 2395.</title>
        <authorList>
            <person name="Nam D.H."/>
        </authorList>
    </citation>
    <scope>NUCLEOTIDE SEQUENCE [LARGE SCALE GENOMIC DNA]</scope>
    <source>
        <strain evidence="2 3">KCTC 2395</strain>
    </source>
</reference>
<dbReference type="AlphaFoldDB" id="A0A066Z9C5"/>
<proteinExistence type="predicted"/>
<keyword evidence="3" id="KW-1185">Reference proteome</keyword>
<accession>A0A066Z9C5</accession>